<organism evidence="9 10">
    <name type="scientific">Theobroma cacao</name>
    <name type="common">Cacao</name>
    <name type="synonym">Cocoa</name>
    <dbReference type="NCBI Taxonomy" id="3641"/>
    <lineage>
        <taxon>Eukaryota</taxon>
        <taxon>Viridiplantae</taxon>
        <taxon>Streptophyta</taxon>
        <taxon>Embryophyta</taxon>
        <taxon>Tracheophyta</taxon>
        <taxon>Spermatophyta</taxon>
        <taxon>Magnoliopsida</taxon>
        <taxon>eudicotyledons</taxon>
        <taxon>Gunneridae</taxon>
        <taxon>Pentapetalae</taxon>
        <taxon>rosids</taxon>
        <taxon>malvids</taxon>
        <taxon>Malvales</taxon>
        <taxon>Malvaceae</taxon>
        <taxon>Byttnerioideae</taxon>
        <taxon>Theobroma</taxon>
    </lineage>
</organism>
<dbReference type="PANTHER" id="PTHR33057">
    <property type="entry name" value="TRANSCRIPTION REPRESSOR OFP7-RELATED"/>
    <property type="match status" value="1"/>
</dbReference>
<dbReference type="STRING" id="3641.A0A061GYZ3"/>
<dbReference type="NCBIfam" id="TIGR01568">
    <property type="entry name" value="A_thal_3678"/>
    <property type="match status" value="1"/>
</dbReference>
<keyword evidence="5 6" id="KW-0539">Nucleus</keyword>
<name>A0A061GYZ3_THECC</name>
<evidence type="ECO:0000313" key="10">
    <source>
        <dbReference type="Proteomes" id="UP000026915"/>
    </source>
</evidence>
<dbReference type="Pfam" id="PF04844">
    <property type="entry name" value="Ovate"/>
    <property type="match status" value="1"/>
</dbReference>
<dbReference type="FunCoup" id="A0A061GYZ3">
    <property type="interactions" value="48"/>
</dbReference>
<dbReference type="GO" id="GO:0005634">
    <property type="term" value="C:nucleus"/>
    <property type="evidence" value="ECO:0007669"/>
    <property type="project" value="UniProtKB-SubCell"/>
</dbReference>
<dbReference type="PROSITE" id="PS51754">
    <property type="entry name" value="OVATE"/>
    <property type="match status" value="1"/>
</dbReference>
<feature type="region of interest" description="Disordered" evidence="7">
    <location>
        <begin position="76"/>
        <end position="103"/>
    </location>
</feature>
<evidence type="ECO:0000256" key="1">
    <source>
        <dbReference type="ARBA" id="ARBA00004123"/>
    </source>
</evidence>
<evidence type="ECO:0000256" key="5">
    <source>
        <dbReference type="ARBA" id="ARBA00023242"/>
    </source>
</evidence>
<feature type="compositionally biased region" description="Polar residues" evidence="7">
    <location>
        <begin position="126"/>
        <end position="136"/>
    </location>
</feature>
<evidence type="ECO:0000256" key="3">
    <source>
        <dbReference type="ARBA" id="ARBA00023015"/>
    </source>
</evidence>
<dbReference type="InParanoid" id="A0A061GYZ3"/>
<dbReference type="OMA" id="NESHATK"/>
<dbReference type="GO" id="GO:0003677">
    <property type="term" value="F:DNA binding"/>
    <property type="evidence" value="ECO:0007669"/>
    <property type="project" value="InterPro"/>
</dbReference>
<comment type="function">
    <text evidence="6">Transcriptional repressor that regulates multiple aspects of plant growth and development.</text>
</comment>
<evidence type="ECO:0000256" key="2">
    <source>
        <dbReference type="ARBA" id="ARBA00022491"/>
    </source>
</evidence>
<dbReference type="AlphaFoldDB" id="A0A061GYZ3"/>
<dbReference type="GO" id="GO:0045892">
    <property type="term" value="P:negative regulation of DNA-templated transcription"/>
    <property type="evidence" value="ECO:0007669"/>
    <property type="project" value="UniProtKB-UniRule"/>
</dbReference>
<dbReference type="InterPro" id="IPR006458">
    <property type="entry name" value="Ovate_C"/>
</dbReference>
<feature type="region of interest" description="Disordered" evidence="7">
    <location>
        <begin position="27"/>
        <end position="57"/>
    </location>
</feature>
<reference evidence="9 10" key="1">
    <citation type="journal article" date="2013" name="Genome Biol.">
        <title>The genome sequence of the most widely cultivated cacao type and its use to identify candidate genes regulating pod color.</title>
        <authorList>
            <person name="Motamayor J.C."/>
            <person name="Mockaitis K."/>
            <person name="Schmutz J."/>
            <person name="Haiminen N."/>
            <person name="Iii D.L."/>
            <person name="Cornejo O."/>
            <person name="Findley S.D."/>
            <person name="Zheng P."/>
            <person name="Utro F."/>
            <person name="Royaert S."/>
            <person name="Saski C."/>
            <person name="Jenkins J."/>
            <person name="Podicheti R."/>
            <person name="Zhao M."/>
            <person name="Scheffler B.E."/>
            <person name="Stack J.C."/>
            <person name="Feltus F.A."/>
            <person name="Mustiga G.M."/>
            <person name="Amores F."/>
            <person name="Phillips W."/>
            <person name="Marelli J.P."/>
            <person name="May G.D."/>
            <person name="Shapiro H."/>
            <person name="Ma J."/>
            <person name="Bustamante C.D."/>
            <person name="Schnell R.J."/>
            <person name="Main D."/>
            <person name="Gilbert D."/>
            <person name="Parida L."/>
            <person name="Kuhn D.N."/>
        </authorList>
    </citation>
    <scope>NUCLEOTIDE SEQUENCE [LARGE SCALE GENOMIC DNA]</scope>
    <source>
        <strain evidence="10">cv. Matina 1-6</strain>
    </source>
</reference>
<sequence length="388" mass="43925">MGNYRFRFSDMMPNAWFYKLKDMSKTRKQYRSHPLKKKPPPSSSSSQKPHDSKPRSYYFTTEPIKAGRFYNSPVHLEASGTRFPDPPRKSLKRRGRRRTVYKPSPRVVSSVSAGFSCHAVLNSVPTNSSLTQSPDYSLSPFESSPEPESLLSESEDDDFFAPAESYDLPVSYSKSYNCKLSSSTTDIIIDMNNESHATKFDMVDGFDAISELELPPILTKPAKCNQKADEVTKLTTSSTRLEETKARRPVSVKIVKEESIRTQKEPRGSPLVRKSFANSPGIRLRANSPRIASKKIQAYARKSVSSSTYLKSRNRSIAGSLAVVKSSLDPQRDFRDSMVEMIVENNIRASKDLEDLLACYLSLNSNQYHDLIIEAFEQIWLDMTNLRL</sequence>
<evidence type="ECO:0000256" key="4">
    <source>
        <dbReference type="ARBA" id="ARBA00023163"/>
    </source>
</evidence>
<feature type="compositionally biased region" description="Basic residues" evidence="7">
    <location>
        <begin position="89"/>
        <end position="100"/>
    </location>
</feature>
<evidence type="ECO:0000256" key="6">
    <source>
        <dbReference type="RuleBase" id="RU367028"/>
    </source>
</evidence>
<keyword evidence="3 6" id="KW-0805">Transcription regulation</keyword>
<dbReference type="eggNOG" id="ENOG502RTS2">
    <property type="taxonomic scope" value="Eukaryota"/>
</dbReference>
<feature type="compositionally biased region" description="Basic residues" evidence="7">
    <location>
        <begin position="27"/>
        <end position="39"/>
    </location>
</feature>
<keyword evidence="10" id="KW-1185">Reference proteome</keyword>
<dbReference type="InterPro" id="IPR038933">
    <property type="entry name" value="Ovate"/>
</dbReference>
<keyword evidence="2 6" id="KW-0678">Repressor</keyword>
<comment type="subcellular location">
    <subcellularLocation>
        <location evidence="1 6">Nucleus</location>
    </subcellularLocation>
</comment>
<dbReference type="EMBL" id="CM001887">
    <property type="protein sequence ID" value="EOY34683.1"/>
    <property type="molecule type" value="Genomic_DNA"/>
</dbReference>
<gene>
    <name evidence="9" type="ORF">TCM_042275</name>
</gene>
<feature type="region of interest" description="Disordered" evidence="7">
    <location>
        <begin position="126"/>
        <end position="156"/>
    </location>
</feature>
<keyword evidence="4 6" id="KW-0804">Transcription</keyword>
<proteinExistence type="predicted"/>
<evidence type="ECO:0000313" key="9">
    <source>
        <dbReference type="EMBL" id="EOY34683.1"/>
    </source>
</evidence>
<dbReference type="Gramene" id="EOY34683">
    <property type="protein sequence ID" value="EOY34683"/>
    <property type="gene ID" value="TCM_042275"/>
</dbReference>
<dbReference type="InterPro" id="IPR025830">
    <property type="entry name" value="DNA_bnd_dom_ovate"/>
</dbReference>
<feature type="compositionally biased region" description="Low complexity" evidence="7">
    <location>
        <begin position="137"/>
        <end position="152"/>
    </location>
</feature>
<evidence type="ECO:0000259" key="8">
    <source>
        <dbReference type="PROSITE" id="PS51754"/>
    </source>
</evidence>
<dbReference type="HOGENOM" id="CLU_036558_0_0_1"/>
<dbReference type="Proteomes" id="UP000026915">
    <property type="component" value="Chromosome 9"/>
</dbReference>
<feature type="domain" description="OVATE" evidence="8">
    <location>
        <begin position="323"/>
        <end position="382"/>
    </location>
</feature>
<protein>
    <recommendedName>
        <fullName evidence="6">Transcription repressor</fullName>
    </recommendedName>
    <alternativeName>
        <fullName evidence="6">Ovate family protein</fullName>
    </alternativeName>
</protein>
<accession>A0A061GYZ3</accession>
<evidence type="ECO:0000256" key="7">
    <source>
        <dbReference type="SAM" id="MobiDB-lite"/>
    </source>
</evidence>
<dbReference type="Pfam" id="PF13724">
    <property type="entry name" value="DNA_binding_2"/>
    <property type="match status" value="1"/>
</dbReference>
<dbReference type="PANTHER" id="PTHR33057:SF128">
    <property type="entry name" value="TRANSCRIPTION REPRESSOR OFP3"/>
    <property type="match status" value="1"/>
</dbReference>